<gene>
    <name evidence="1" type="ORF">G6048_29100</name>
</gene>
<dbReference type="Proteomes" id="UP001518140">
    <property type="component" value="Unassembled WGS sequence"/>
</dbReference>
<comment type="caution">
    <text evidence="1">The sequence shown here is derived from an EMBL/GenBank/DDBJ whole genome shotgun (WGS) entry which is preliminary data.</text>
</comment>
<dbReference type="SUPFAM" id="SSF51445">
    <property type="entry name" value="(Trans)glycosidases"/>
    <property type="match status" value="1"/>
</dbReference>
<dbReference type="EMBL" id="JAAKZX010000112">
    <property type="protein sequence ID" value="NGO46023.1"/>
    <property type="molecule type" value="Genomic_DNA"/>
</dbReference>
<organism evidence="1 2">
    <name type="scientific">Streptomyces ureilyticus</name>
    <dbReference type="NCBI Taxonomy" id="1775131"/>
    <lineage>
        <taxon>Bacteria</taxon>
        <taxon>Bacillati</taxon>
        <taxon>Actinomycetota</taxon>
        <taxon>Actinomycetes</taxon>
        <taxon>Kitasatosporales</taxon>
        <taxon>Streptomycetaceae</taxon>
        <taxon>Streptomyces</taxon>
    </lineage>
</organism>
<evidence type="ECO:0000313" key="2">
    <source>
        <dbReference type="Proteomes" id="UP001518140"/>
    </source>
</evidence>
<keyword evidence="2" id="KW-1185">Reference proteome</keyword>
<dbReference type="RefSeq" id="WP_165342567.1">
    <property type="nucleotide sequence ID" value="NZ_JAAKZX010000112.1"/>
</dbReference>
<dbReference type="InterPro" id="IPR017853">
    <property type="entry name" value="GH"/>
</dbReference>
<accession>A0ABX0DWP1</accession>
<proteinExistence type="predicted"/>
<protein>
    <submittedName>
        <fullName evidence="1">Uncharacterized protein</fullName>
    </submittedName>
</protein>
<reference evidence="1 2" key="1">
    <citation type="submission" date="2020-02" db="EMBL/GenBank/DDBJ databases">
        <title>Whole-genome analyses of novel actinobacteria.</title>
        <authorList>
            <person name="Sahin N."/>
            <person name="Tokatli A."/>
        </authorList>
    </citation>
    <scope>NUCLEOTIDE SEQUENCE [LARGE SCALE GENOMIC DNA]</scope>
    <source>
        <strain evidence="1 2">YC419</strain>
    </source>
</reference>
<evidence type="ECO:0000313" key="1">
    <source>
        <dbReference type="EMBL" id="NGO46023.1"/>
    </source>
</evidence>
<sequence length="440" mass="49890">MEINEDTGARPARGGNPVSRRWLLGASAGAFLAVGCTKESQDSQVDLANKAKAEDPLRNRAAVAGPSGVLGANFNEDPTRVDKAALDALGATWVRGFVLMETIKDGTNPLEQRAIRKLLELHGQGFGTILALKFQFSKKNQTVPSPTGEEMKAELAAVDKVLEAVLDKVDILTVGNEPFLETHTGERLTKLNPFYQEVAKHVIAYREKQFPDGCRTHLYMGALNHLDDPEMVSAATREWIEFVNETPQLEGLDIHPHVTSAQAAQKYLDYVRHWLDDDKKFLVTEFSLVNHYANQMTRNIPADFVVAHEDELDTITRETKVWELLKLARDQRFTQQQWNDFLRMSPWFESRKHFMRDEVRKYRETNQLAVATYGVVQGQAMVTGIDEDKKPWMLNSLYVPLTVQHDEAGELPHNYTVFDDFTSLQREQDRLPVQPTNARM</sequence>
<name>A0ABX0DWP1_9ACTN</name>